<dbReference type="CDD" id="cd03135">
    <property type="entry name" value="GATase1_DJ-1"/>
    <property type="match status" value="1"/>
</dbReference>
<dbReference type="InterPro" id="IPR050325">
    <property type="entry name" value="Prot/Nucl_acid_deglycase"/>
</dbReference>
<name>A0A553NB94_TIGCA</name>
<comment type="caution">
    <text evidence="4">The sequence shown here is derived from an EMBL/GenBank/DDBJ whole genome shotgun (WGS) entry which is preliminary data.</text>
</comment>
<comment type="subcellular location">
    <subcellularLocation>
        <location evidence="1">Cytoplasm</location>
    </subcellularLocation>
</comment>
<gene>
    <name evidence="4" type="ORF">TCAL_07947</name>
</gene>
<dbReference type="Gene3D" id="3.40.50.880">
    <property type="match status" value="1"/>
</dbReference>
<evidence type="ECO:0000256" key="1">
    <source>
        <dbReference type="ARBA" id="ARBA00004496"/>
    </source>
</evidence>
<evidence type="ECO:0000256" key="2">
    <source>
        <dbReference type="ARBA" id="ARBA00022490"/>
    </source>
</evidence>
<dbReference type="STRING" id="6832.A0A553NB94"/>
<evidence type="ECO:0000313" key="5">
    <source>
        <dbReference type="Proteomes" id="UP000318571"/>
    </source>
</evidence>
<dbReference type="GO" id="GO:0005634">
    <property type="term" value="C:nucleus"/>
    <property type="evidence" value="ECO:0007669"/>
    <property type="project" value="TreeGrafter"/>
</dbReference>
<dbReference type="GO" id="GO:0005739">
    <property type="term" value="C:mitochondrion"/>
    <property type="evidence" value="ECO:0007669"/>
    <property type="project" value="TreeGrafter"/>
</dbReference>
<dbReference type="Proteomes" id="UP000318571">
    <property type="component" value="Chromosome 10"/>
</dbReference>
<dbReference type="GO" id="GO:0006979">
    <property type="term" value="P:response to oxidative stress"/>
    <property type="evidence" value="ECO:0007669"/>
    <property type="project" value="TreeGrafter"/>
</dbReference>
<evidence type="ECO:0000313" key="4">
    <source>
        <dbReference type="EMBL" id="TRY62649.1"/>
    </source>
</evidence>
<reference evidence="4 5" key="1">
    <citation type="journal article" date="2018" name="Nat. Ecol. Evol.">
        <title>Genomic signatures of mitonuclear coevolution across populations of Tigriopus californicus.</title>
        <authorList>
            <person name="Barreto F.S."/>
            <person name="Watson E.T."/>
            <person name="Lima T.G."/>
            <person name="Willett C.S."/>
            <person name="Edmands S."/>
            <person name="Li W."/>
            <person name="Burton R.S."/>
        </authorList>
    </citation>
    <scope>NUCLEOTIDE SEQUENCE [LARGE SCALE GENOMIC DNA]</scope>
    <source>
        <strain evidence="4 5">San Diego</strain>
    </source>
</reference>
<dbReference type="InterPro" id="IPR006287">
    <property type="entry name" value="DJ-1"/>
</dbReference>
<sequence length="193" mass="20222">MSGDASSQPTALVILAEGAEEIETVVIVDVLRRGGVTVTLAGLDADESQAVLCSRNVRILPDCSLAKATNQDQIYDAIILPGGGKGAENLRNSLVVGTLLKDQESSDRIIGAVCAAPTALLQHGIAKGKKITSYPAFKDQLVKDYEYVEEAVVVDGKIVTSRGPGTCFKFGVTLVEQIAGPDKAAPLGQQMLL</sequence>
<dbReference type="InterPro" id="IPR029062">
    <property type="entry name" value="Class_I_gatase-like"/>
</dbReference>
<dbReference type="InterPro" id="IPR002818">
    <property type="entry name" value="DJ-1/PfpI"/>
</dbReference>
<dbReference type="EMBL" id="VCGU01000458">
    <property type="protein sequence ID" value="TRY62649.1"/>
    <property type="molecule type" value="Genomic_DNA"/>
</dbReference>
<dbReference type="GO" id="GO:0046295">
    <property type="term" value="P:glycolate biosynthetic process"/>
    <property type="evidence" value="ECO:0007669"/>
    <property type="project" value="TreeGrafter"/>
</dbReference>
<dbReference type="GO" id="GO:1903189">
    <property type="term" value="P:glyoxal metabolic process"/>
    <property type="evidence" value="ECO:0007669"/>
    <property type="project" value="TreeGrafter"/>
</dbReference>
<feature type="domain" description="DJ-1/PfpI" evidence="3">
    <location>
        <begin position="11"/>
        <end position="177"/>
    </location>
</feature>
<evidence type="ECO:0000259" key="3">
    <source>
        <dbReference type="Pfam" id="PF01965"/>
    </source>
</evidence>
<dbReference type="PANTHER" id="PTHR48094">
    <property type="entry name" value="PROTEIN/NUCLEIC ACID DEGLYCASE DJ-1-RELATED"/>
    <property type="match status" value="1"/>
</dbReference>
<accession>A0A553NB94</accession>
<dbReference type="FunFam" id="3.40.50.880:FF:000022">
    <property type="entry name" value="protein deglycase DJ-1"/>
    <property type="match status" value="1"/>
</dbReference>
<keyword evidence="2" id="KW-0963">Cytoplasm</keyword>
<dbReference type="OMA" id="CSGDLWQ"/>
<organism evidence="4 5">
    <name type="scientific">Tigriopus californicus</name>
    <name type="common">Marine copepod</name>
    <dbReference type="NCBI Taxonomy" id="6832"/>
    <lineage>
        <taxon>Eukaryota</taxon>
        <taxon>Metazoa</taxon>
        <taxon>Ecdysozoa</taxon>
        <taxon>Arthropoda</taxon>
        <taxon>Crustacea</taxon>
        <taxon>Multicrustacea</taxon>
        <taxon>Hexanauplia</taxon>
        <taxon>Copepoda</taxon>
        <taxon>Harpacticoida</taxon>
        <taxon>Harpacticidae</taxon>
        <taxon>Tigriopus</taxon>
    </lineage>
</organism>
<dbReference type="Pfam" id="PF01965">
    <property type="entry name" value="DJ-1_PfpI"/>
    <property type="match status" value="1"/>
</dbReference>
<keyword evidence="5" id="KW-1185">Reference proteome</keyword>
<dbReference type="AlphaFoldDB" id="A0A553NB94"/>
<proteinExistence type="predicted"/>
<dbReference type="OrthoDB" id="543156at2759"/>
<dbReference type="GO" id="GO:0051896">
    <property type="term" value="P:regulation of phosphatidylinositol 3-kinase/protein kinase B signal transduction"/>
    <property type="evidence" value="ECO:0007669"/>
    <property type="project" value="UniProtKB-ARBA"/>
</dbReference>
<dbReference type="PANTHER" id="PTHR48094:SF12">
    <property type="entry name" value="PARKINSON DISEASE PROTEIN 7 HOMOLOG"/>
    <property type="match status" value="1"/>
</dbReference>
<protein>
    <recommendedName>
        <fullName evidence="3">DJ-1/PfpI domain-containing protein</fullName>
    </recommendedName>
</protein>
<dbReference type="NCBIfam" id="TIGR01383">
    <property type="entry name" value="not_thiJ"/>
    <property type="match status" value="1"/>
</dbReference>
<dbReference type="SUPFAM" id="SSF52317">
    <property type="entry name" value="Class I glutamine amidotransferase-like"/>
    <property type="match status" value="1"/>
</dbReference>